<sequence length="234" mass="24683">LPTASPSLPAVFSQAQLGPSGPLHYSIRVGVHNGRTFVGPSYELVNVTCMDVPGWKVLQVPAPDAVFDYVMGDVLTSIVIELMATPSQAVLAGAEPKQLLVGWTALVPFSFIADDGSYAEVSCPAARHPLLLAPLLLAPLLLGPLCRLPTASPSLPAVFSQAQLGPSGPLHYSIRVGVHNGRTFVGPSYELVNVTCMDVPGWKVLQVPAPDAVFDYVMGDVLTSIMIELMATPS</sequence>
<name>A0A699ZNY4_HAELA</name>
<comment type="caution">
    <text evidence="1">The sequence shown here is derived from an EMBL/GenBank/DDBJ whole genome shotgun (WGS) entry which is preliminary data.</text>
</comment>
<feature type="non-terminal residue" evidence="1">
    <location>
        <position position="1"/>
    </location>
</feature>
<organism evidence="1 2">
    <name type="scientific">Haematococcus lacustris</name>
    <name type="common">Green alga</name>
    <name type="synonym">Haematococcus pluvialis</name>
    <dbReference type="NCBI Taxonomy" id="44745"/>
    <lineage>
        <taxon>Eukaryota</taxon>
        <taxon>Viridiplantae</taxon>
        <taxon>Chlorophyta</taxon>
        <taxon>core chlorophytes</taxon>
        <taxon>Chlorophyceae</taxon>
        <taxon>CS clade</taxon>
        <taxon>Chlamydomonadales</taxon>
        <taxon>Haematococcaceae</taxon>
        <taxon>Haematococcus</taxon>
    </lineage>
</organism>
<keyword evidence="2" id="KW-1185">Reference proteome</keyword>
<dbReference type="Proteomes" id="UP000485058">
    <property type="component" value="Unassembled WGS sequence"/>
</dbReference>
<proteinExistence type="predicted"/>
<reference evidence="1 2" key="1">
    <citation type="submission" date="2020-02" db="EMBL/GenBank/DDBJ databases">
        <title>Draft genome sequence of Haematococcus lacustris strain NIES-144.</title>
        <authorList>
            <person name="Morimoto D."/>
            <person name="Nakagawa S."/>
            <person name="Yoshida T."/>
            <person name="Sawayama S."/>
        </authorList>
    </citation>
    <scope>NUCLEOTIDE SEQUENCE [LARGE SCALE GENOMIC DNA]</scope>
    <source>
        <strain evidence="1 2">NIES-144</strain>
    </source>
</reference>
<dbReference type="AlphaFoldDB" id="A0A699ZNY4"/>
<feature type="non-terminal residue" evidence="1">
    <location>
        <position position="234"/>
    </location>
</feature>
<accession>A0A699ZNY4</accession>
<gene>
    <name evidence="1" type="ORF">HaLaN_21616</name>
</gene>
<protein>
    <submittedName>
        <fullName evidence="1">Uncharacterized protein</fullName>
    </submittedName>
</protein>
<evidence type="ECO:0000313" key="2">
    <source>
        <dbReference type="Proteomes" id="UP000485058"/>
    </source>
</evidence>
<dbReference type="EMBL" id="BLLF01002397">
    <property type="protein sequence ID" value="GFH23921.1"/>
    <property type="molecule type" value="Genomic_DNA"/>
</dbReference>
<evidence type="ECO:0000313" key="1">
    <source>
        <dbReference type="EMBL" id="GFH23921.1"/>
    </source>
</evidence>